<dbReference type="InterPro" id="IPR029052">
    <property type="entry name" value="Metallo-depent_PP-like"/>
</dbReference>
<dbReference type="GO" id="GO:0006271">
    <property type="term" value="P:DNA strand elongation involved in DNA replication"/>
    <property type="evidence" value="ECO:0007669"/>
    <property type="project" value="TreeGrafter"/>
</dbReference>
<dbReference type="GO" id="GO:0008310">
    <property type="term" value="F:single-stranded DNA 3'-5' DNA exonuclease activity"/>
    <property type="evidence" value="ECO:0007669"/>
    <property type="project" value="UniProtKB-EC"/>
</dbReference>
<dbReference type="EMBL" id="QMQV01000067">
    <property type="protein sequence ID" value="RLE48582.1"/>
    <property type="molecule type" value="Genomic_DNA"/>
</dbReference>
<comment type="subunit">
    <text evidence="3 15">Heterodimer of a large subunit and a small subunit.</text>
</comment>
<evidence type="ECO:0000256" key="13">
    <source>
        <dbReference type="ARBA" id="ARBA00024817"/>
    </source>
</evidence>
<dbReference type="HAMAP" id="MF_00325">
    <property type="entry name" value="DNApol_II_A_arch"/>
    <property type="match status" value="1"/>
</dbReference>
<dbReference type="EC" id="3.1.11.1" evidence="15"/>
<dbReference type="SUPFAM" id="SSF56300">
    <property type="entry name" value="Metallo-dependent phosphatases"/>
    <property type="match status" value="1"/>
</dbReference>
<dbReference type="PANTHER" id="PTHR10416">
    <property type="entry name" value="DNA POLYMERASE DELTA SUBUNIT 2"/>
    <property type="match status" value="1"/>
</dbReference>
<dbReference type="GO" id="GO:0006308">
    <property type="term" value="P:DNA catabolic process"/>
    <property type="evidence" value="ECO:0007669"/>
    <property type="project" value="UniProtKB-UniRule"/>
</dbReference>
<organism evidence="17 18">
    <name type="scientific">Thermoproteota archaeon</name>
    <dbReference type="NCBI Taxonomy" id="2056631"/>
    <lineage>
        <taxon>Archaea</taxon>
        <taxon>Thermoproteota</taxon>
    </lineage>
</organism>
<accession>A0A497ENF2</accession>
<evidence type="ECO:0000256" key="14">
    <source>
        <dbReference type="ARBA" id="ARBA00049244"/>
    </source>
</evidence>
<comment type="similarity">
    <text evidence="2 15">Belongs to the DNA polymerase delta/II small subunit family.</text>
</comment>
<evidence type="ECO:0000256" key="15">
    <source>
        <dbReference type="HAMAP-Rule" id="MF_00325"/>
    </source>
</evidence>
<comment type="catalytic activity">
    <reaction evidence="14 15">
        <text>DNA(n) + a 2'-deoxyribonucleoside 5'-triphosphate = DNA(n+1) + diphosphate</text>
        <dbReference type="Rhea" id="RHEA:22508"/>
        <dbReference type="Rhea" id="RHEA-COMP:17339"/>
        <dbReference type="Rhea" id="RHEA-COMP:17340"/>
        <dbReference type="ChEBI" id="CHEBI:33019"/>
        <dbReference type="ChEBI" id="CHEBI:61560"/>
        <dbReference type="ChEBI" id="CHEBI:173112"/>
        <dbReference type="EC" id="2.7.7.7"/>
    </reaction>
</comment>
<dbReference type="GO" id="GO:0003887">
    <property type="term" value="F:DNA-directed DNA polymerase activity"/>
    <property type="evidence" value="ECO:0007669"/>
    <property type="project" value="UniProtKB-UniRule"/>
</dbReference>
<protein>
    <recommendedName>
        <fullName evidence="15">DNA polymerase II small subunit</fullName>
        <shortName evidence="15">Pol II</shortName>
        <ecNumber evidence="15">2.7.7.7</ecNumber>
    </recommendedName>
    <alternativeName>
        <fullName evidence="15">Exodeoxyribonuclease small subunit</fullName>
        <ecNumber evidence="15">3.1.11.1</ecNumber>
    </alternativeName>
</protein>
<evidence type="ECO:0000256" key="12">
    <source>
        <dbReference type="ARBA" id="ARBA00023268"/>
    </source>
</evidence>
<keyword evidence="4 15" id="KW-0808">Transferase</keyword>
<dbReference type="EC" id="2.7.7.7" evidence="15"/>
<evidence type="ECO:0000256" key="4">
    <source>
        <dbReference type="ARBA" id="ARBA00022679"/>
    </source>
</evidence>
<keyword evidence="5 15" id="KW-0548">Nucleotidyltransferase</keyword>
<keyword evidence="7 15" id="KW-0540">Nuclease</keyword>
<evidence type="ECO:0000256" key="2">
    <source>
        <dbReference type="ARBA" id="ARBA00006035"/>
    </source>
</evidence>
<evidence type="ECO:0000256" key="5">
    <source>
        <dbReference type="ARBA" id="ARBA00022695"/>
    </source>
</evidence>
<keyword evidence="6 15" id="KW-0235">DNA replication</keyword>
<evidence type="ECO:0000256" key="3">
    <source>
        <dbReference type="ARBA" id="ARBA00011315"/>
    </source>
</evidence>
<keyword evidence="11 15" id="KW-0238">DNA-binding</keyword>
<dbReference type="Pfam" id="PF04042">
    <property type="entry name" value="DNA_pol_E_B"/>
    <property type="match status" value="1"/>
</dbReference>
<evidence type="ECO:0000256" key="1">
    <source>
        <dbReference type="ARBA" id="ARBA00000563"/>
    </source>
</evidence>
<dbReference type="InterPro" id="IPR007185">
    <property type="entry name" value="DNA_pol_a/d/e_bsu"/>
</dbReference>
<dbReference type="GO" id="GO:0042575">
    <property type="term" value="C:DNA polymerase complex"/>
    <property type="evidence" value="ECO:0007669"/>
    <property type="project" value="TreeGrafter"/>
</dbReference>
<dbReference type="PANTHER" id="PTHR10416:SF0">
    <property type="entry name" value="DNA POLYMERASE DELTA SUBUNIT 2"/>
    <property type="match status" value="1"/>
</dbReference>
<comment type="function">
    <text evidence="13 15">Possesses two activities: a DNA synthesis (polymerase) and an exonucleolytic activity that degrades single-stranded DNA in the 3' to 5' direction. Has a template-primer preference which is characteristic of a replicative DNA polymerase.</text>
</comment>
<keyword evidence="8 15" id="KW-0378">Hydrolase</keyword>
<keyword evidence="12 15" id="KW-0511">Multifunctional enzyme</keyword>
<feature type="domain" description="DNA polymerase alpha/delta/epsilon subunit B" evidence="16">
    <location>
        <begin position="255"/>
        <end position="457"/>
    </location>
</feature>
<comment type="catalytic activity">
    <reaction evidence="1 15">
        <text>Exonucleolytic cleavage in the 3'- to 5'-direction to yield nucleoside 5'-phosphates.</text>
        <dbReference type="EC" id="3.1.11.1"/>
    </reaction>
</comment>
<dbReference type="Gene3D" id="3.60.21.50">
    <property type="match status" value="1"/>
</dbReference>
<dbReference type="InterPro" id="IPR011149">
    <property type="entry name" value="Pol2_small_arc"/>
</dbReference>
<proteinExistence type="inferred from homology"/>
<evidence type="ECO:0000256" key="11">
    <source>
        <dbReference type="ARBA" id="ARBA00023125"/>
    </source>
</evidence>
<dbReference type="GO" id="GO:0003677">
    <property type="term" value="F:DNA binding"/>
    <property type="evidence" value="ECO:0007669"/>
    <property type="project" value="UniProtKB-UniRule"/>
</dbReference>
<dbReference type="Proteomes" id="UP000278475">
    <property type="component" value="Unassembled WGS sequence"/>
</dbReference>
<name>A0A497ENF2_9CREN</name>
<sequence>MELSYFLRRRTKEVINEKVRKAMEVIINSGFQLKPEALSLLMSLEDPEAFAKNLVTKLLGRAEKPLFIDEKVVVEAKSEVEEAKTRLVKHEPKAKVKVFAKQVEADIEVLYSPKEVSITSSLDAFKSYFNSRFRKLRKLLLERLDVKGAISIEEALATKDRKIKVIGIVTAKKELKSGNLAIELEDETASIKAIFMKNDEKVWRRGLRILLDEVICIEGVVRGDYIIVTDVMWPDIPADKKPPSYKLGEEPLYAVMISDLHVGSKAFLEKQFKRFLKWIRGEEGLGEDNIRPYVKYLIIAGDLVDGVGVYPEQAKELQISDIYKQYEVVYKLLSQVPDYIEIIIIPGNHDATSITLPSPPIFRSYAEKLYEMPNVHMLGDPCYVSLHGVVFLITHGKSLDDVIPSLPDVDFDEPERAMVELLKSRHIAPIYGDKTSIAPVPYDPLVIERIPDVMQAGHVHVRGVTSYRGVLVVNSGAWQGQTSYQRSMGLNPKPAVIPVVNLAKLSSSLSSACAFLDFTSGF</sequence>
<comment type="caution">
    <text evidence="17">The sequence shown here is derived from an EMBL/GenBank/DDBJ whole genome shotgun (WGS) entry which is preliminary data.</text>
</comment>
<dbReference type="PIRSF" id="PIRSF000803">
    <property type="entry name" value="Arc_Pol2_small"/>
    <property type="match status" value="1"/>
</dbReference>
<keyword evidence="9 15" id="KW-0269">Exonuclease</keyword>
<keyword evidence="10 15" id="KW-0239">DNA-directed DNA polymerase</keyword>
<reference evidence="17 18" key="1">
    <citation type="submission" date="2018-06" db="EMBL/GenBank/DDBJ databases">
        <title>Extensive metabolic versatility and redundancy in microbially diverse, dynamic hydrothermal sediments.</title>
        <authorList>
            <person name="Dombrowski N."/>
            <person name="Teske A."/>
            <person name="Baker B.J."/>
        </authorList>
    </citation>
    <scope>NUCLEOTIDE SEQUENCE [LARGE SCALE GENOMIC DNA]</scope>
    <source>
        <strain evidence="17">B66_G16</strain>
    </source>
</reference>
<dbReference type="AlphaFoldDB" id="A0A497ENF2"/>
<evidence type="ECO:0000259" key="16">
    <source>
        <dbReference type="Pfam" id="PF04042"/>
    </source>
</evidence>
<dbReference type="NCBIfam" id="NF003118">
    <property type="entry name" value="PRK04036.1-3"/>
    <property type="match status" value="1"/>
</dbReference>
<evidence type="ECO:0000256" key="8">
    <source>
        <dbReference type="ARBA" id="ARBA00022801"/>
    </source>
</evidence>
<evidence type="ECO:0000256" key="9">
    <source>
        <dbReference type="ARBA" id="ARBA00022839"/>
    </source>
</evidence>
<evidence type="ECO:0000313" key="18">
    <source>
        <dbReference type="Proteomes" id="UP000278475"/>
    </source>
</evidence>
<evidence type="ECO:0000256" key="7">
    <source>
        <dbReference type="ARBA" id="ARBA00022722"/>
    </source>
</evidence>
<evidence type="ECO:0000256" key="10">
    <source>
        <dbReference type="ARBA" id="ARBA00022932"/>
    </source>
</evidence>
<evidence type="ECO:0000256" key="6">
    <source>
        <dbReference type="ARBA" id="ARBA00022705"/>
    </source>
</evidence>
<dbReference type="InterPro" id="IPR024826">
    <property type="entry name" value="DNA_pol_delta/II_ssu"/>
</dbReference>
<gene>
    <name evidence="15" type="primary">polB</name>
    <name evidence="17" type="ORF">DRJ31_06920</name>
</gene>
<evidence type="ECO:0000313" key="17">
    <source>
        <dbReference type="EMBL" id="RLE48582.1"/>
    </source>
</evidence>